<proteinExistence type="predicted"/>
<evidence type="ECO:0000256" key="1">
    <source>
        <dbReference type="SAM" id="SignalP"/>
    </source>
</evidence>
<feature type="domain" description="ABC-type transport auxiliary lipoprotein component" evidence="2">
    <location>
        <begin position="30"/>
        <end position="190"/>
    </location>
</feature>
<dbReference type="InterPro" id="IPR005586">
    <property type="entry name" value="ABC_trans_aux"/>
</dbReference>
<reference evidence="3 4" key="1">
    <citation type="submission" date="2019-03" db="EMBL/GenBank/DDBJ databases">
        <title>Genomic Encyclopedia of Type Strains, Phase IV (KMG-IV): sequencing the most valuable type-strain genomes for metagenomic binning, comparative biology and taxonomic classification.</title>
        <authorList>
            <person name="Goeker M."/>
        </authorList>
    </citation>
    <scope>NUCLEOTIDE SEQUENCE [LARGE SCALE GENOMIC DNA]</scope>
    <source>
        <strain evidence="3 4">DSM 203</strain>
    </source>
</reference>
<evidence type="ECO:0000313" key="4">
    <source>
        <dbReference type="Proteomes" id="UP000295247"/>
    </source>
</evidence>
<evidence type="ECO:0000259" key="2">
    <source>
        <dbReference type="Pfam" id="PF03886"/>
    </source>
</evidence>
<dbReference type="PROSITE" id="PS51257">
    <property type="entry name" value="PROKAR_LIPOPROTEIN"/>
    <property type="match status" value="1"/>
</dbReference>
<accession>A0A4R4A831</accession>
<gene>
    <name evidence="3" type="ORF">EDC29_1084</name>
</gene>
<dbReference type="EMBL" id="SMDC01000008">
    <property type="protein sequence ID" value="TCW34844.1"/>
    <property type="molecule type" value="Genomic_DNA"/>
</dbReference>
<protein>
    <recommendedName>
        <fullName evidence="2">ABC-type transport auxiliary lipoprotein component domain-containing protein</fullName>
    </recommendedName>
</protein>
<organism evidence="3 4">
    <name type="scientific">Marichromatium gracile</name>
    <name type="common">Chromatium gracile</name>
    <dbReference type="NCBI Taxonomy" id="1048"/>
    <lineage>
        <taxon>Bacteria</taxon>
        <taxon>Pseudomonadati</taxon>
        <taxon>Pseudomonadota</taxon>
        <taxon>Gammaproteobacteria</taxon>
        <taxon>Chromatiales</taxon>
        <taxon>Chromatiaceae</taxon>
        <taxon>Marichromatium</taxon>
    </lineage>
</organism>
<dbReference type="Gene3D" id="3.40.50.10610">
    <property type="entry name" value="ABC-type transport auxiliary lipoprotein component"/>
    <property type="match status" value="1"/>
</dbReference>
<keyword evidence="1" id="KW-0732">Signal</keyword>
<sequence>MTERRWRLAAVALVAAVSAGCASSPPARFYALSAVGVAPPEARAPGLAVGVGPLVLPEYLDRPQLVTRESGNRLRIDEFERWGGSLRDDFLRVWSENLARALGSERVRLLEGELRYGVDLRVGAELLAFEGNDDSSARLKVRWAVRDGTGRHTLLVRESDDRQPLSAPGDSRALVAALDELLARFSAEVAGALAALPPTPPETAAQAR</sequence>
<dbReference type="AlphaFoldDB" id="A0A4R4A831"/>
<feature type="chain" id="PRO_5020777891" description="ABC-type transport auxiliary lipoprotein component domain-containing protein" evidence="1">
    <location>
        <begin position="23"/>
        <end position="208"/>
    </location>
</feature>
<feature type="signal peptide" evidence="1">
    <location>
        <begin position="1"/>
        <end position="22"/>
    </location>
</feature>
<name>A0A4R4A831_MARGR</name>
<dbReference type="RefSeq" id="WP_132229999.1">
    <property type="nucleotide sequence ID" value="NZ_NRRH01000029.1"/>
</dbReference>
<evidence type="ECO:0000313" key="3">
    <source>
        <dbReference type="EMBL" id="TCW34844.1"/>
    </source>
</evidence>
<dbReference type="Pfam" id="PF03886">
    <property type="entry name" value="ABC_trans_aux"/>
    <property type="match status" value="1"/>
</dbReference>
<dbReference type="SUPFAM" id="SSF159594">
    <property type="entry name" value="XCC0632-like"/>
    <property type="match status" value="1"/>
</dbReference>
<dbReference type="Proteomes" id="UP000295247">
    <property type="component" value="Unassembled WGS sequence"/>
</dbReference>
<comment type="caution">
    <text evidence="3">The sequence shown here is derived from an EMBL/GenBank/DDBJ whole genome shotgun (WGS) entry which is preliminary data.</text>
</comment>